<dbReference type="OrthoDB" id="9782828at2"/>
<dbReference type="PROSITE" id="PS00665">
    <property type="entry name" value="DHDPS_1"/>
    <property type="match status" value="1"/>
</dbReference>
<feature type="binding site" evidence="12 15">
    <location>
        <position position="213"/>
    </location>
    <ligand>
        <name>pyruvate</name>
        <dbReference type="ChEBI" id="CHEBI:15361"/>
    </ligand>
</feature>
<evidence type="ECO:0000256" key="14">
    <source>
        <dbReference type="PIRSR" id="PIRSR001365-1"/>
    </source>
</evidence>
<comment type="subcellular location">
    <subcellularLocation>
        <location evidence="12">Cytoplasm</location>
    </subcellularLocation>
</comment>
<evidence type="ECO:0000313" key="16">
    <source>
        <dbReference type="EMBL" id="TWT26921.1"/>
    </source>
</evidence>
<keyword evidence="6 12" id="KW-0028">Amino-acid biosynthesis</keyword>
<dbReference type="InterPro" id="IPR005263">
    <property type="entry name" value="DapA"/>
</dbReference>
<feature type="site" description="Part of a proton relay during catalysis" evidence="12">
    <location>
        <position position="119"/>
    </location>
</feature>
<dbReference type="EMBL" id="VOHM01000005">
    <property type="protein sequence ID" value="TWT26921.1"/>
    <property type="molecule type" value="Genomic_DNA"/>
</dbReference>
<comment type="caution">
    <text evidence="12">Was originally thought to be a dihydrodipicolinate synthase (DHDPS), catalyzing the condensation of (S)-aspartate-beta-semialdehyde [(S)-ASA] and pyruvate to dihydrodipicolinate (DHDP). However, it was shown in E.coli that the product of the enzymatic reaction is not dihydrodipicolinate but in fact (4S)-4-hydroxy-2,3,4,5-tetrahydro-(2S)-dipicolinic acid (HTPA), and that the consecutive dehydration reaction leading to DHDP is not spontaneous but catalyzed by DapB.</text>
</comment>
<evidence type="ECO:0000256" key="9">
    <source>
        <dbReference type="ARBA" id="ARBA00023239"/>
    </source>
</evidence>
<protein>
    <recommendedName>
        <fullName evidence="4 12">4-hydroxy-tetrahydrodipicolinate synthase</fullName>
        <shortName evidence="12">HTPA synthase</shortName>
        <ecNumber evidence="4 12">4.3.3.7</ecNumber>
    </recommendedName>
</protein>
<evidence type="ECO:0000256" key="11">
    <source>
        <dbReference type="ARBA" id="ARBA00047836"/>
    </source>
</evidence>
<comment type="catalytic activity">
    <reaction evidence="11 12">
        <text>L-aspartate 4-semialdehyde + pyruvate = (2S,4S)-4-hydroxy-2,3,4,5-tetrahydrodipicolinate + H2O + H(+)</text>
        <dbReference type="Rhea" id="RHEA:34171"/>
        <dbReference type="ChEBI" id="CHEBI:15361"/>
        <dbReference type="ChEBI" id="CHEBI:15377"/>
        <dbReference type="ChEBI" id="CHEBI:15378"/>
        <dbReference type="ChEBI" id="CHEBI:67139"/>
        <dbReference type="ChEBI" id="CHEBI:537519"/>
        <dbReference type="EC" id="4.3.3.7"/>
    </reaction>
</comment>
<evidence type="ECO:0000256" key="3">
    <source>
        <dbReference type="ARBA" id="ARBA00007592"/>
    </source>
</evidence>
<feature type="active site" description="Schiff-base intermediate with substrate" evidence="12 14">
    <location>
        <position position="173"/>
    </location>
</feature>
<dbReference type="PANTHER" id="PTHR12128:SF66">
    <property type="entry name" value="4-HYDROXY-2-OXOGLUTARATE ALDOLASE, MITOCHONDRIAL"/>
    <property type="match status" value="1"/>
</dbReference>
<evidence type="ECO:0000256" key="15">
    <source>
        <dbReference type="PIRSR" id="PIRSR001365-2"/>
    </source>
</evidence>
<dbReference type="UniPathway" id="UPA00034">
    <property type="reaction ID" value="UER00017"/>
</dbReference>
<accession>A0A5C5UJM2</accession>
<name>A0A5C5UJM2_9CORY</name>
<keyword evidence="5 12" id="KW-0963">Cytoplasm</keyword>
<dbReference type="InterPro" id="IPR020624">
    <property type="entry name" value="Schiff_base-form_aldolases_CS"/>
</dbReference>
<comment type="caution">
    <text evidence="16">The sequence shown here is derived from an EMBL/GenBank/DDBJ whole genome shotgun (WGS) entry which is preliminary data.</text>
</comment>
<proteinExistence type="inferred from homology"/>
<dbReference type="AlphaFoldDB" id="A0A5C5UJM2"/>
<dbReference type="InterPro" id="IPR013785">
    <property type="entry name" value="Aldolase_TIM"/>
</dbReference>
<evidence type="ECO:0000256" key="1">
    <source>
        <dbReference type="ARBA" id="ARBA00003294"/>
    </source>
</evidence>
<keyword evidence="8 12" id="KW-0457">Lysine biosynthesis</keyword>
<comment type="subunit">
    <text evidence="12">Homotetramer; dimer of dimers.</text>
</comment>
<dbReference type="PROSITE" id="PS00666">
    <property type="entry name" value="DHDPS_2"/>
    <property type="match status" value="1"/>
</dbReference>
<sequence length="303" mass="31924">MSTGNAVHTGAETFGTVAVAMVTPFTSEGELDIAAGVRLAQHLVDKGCDALILAGTTGESPTTTTAEKLALLRAVRAELPDRIRLIAGVSTYNTHASLELARVSAAAGASALLAVTPYYSKPSQEGLYQHFTAIADATDLPVCLYDIPSRSVISIASDTIKRLAEHRNIQAMKDAKGDIAAAIPLIAETGLAWYSGDDPLNLPWLSVGATGFISVIGHIVPHLLRELYTCFEEGDLARAREINATVSPLFAAQARLGGVSLAKAALGLQGIDVGVPRLPQVPADPQQLEELRRDLEKVGVLEI</sequence>
<feature type="site" description="Part of a proton relay during catalysis" evidence="12">
    <location>
        <position position="56"/>
    </location>
</feature>
<dbReference type="PANTHER" id="PTHR12128">
    <property type="entry name" value="DIHYDRODIPICOLINATE SYNTHASE"/>
    <property type="match status" value="1"/>
</dbReference>
<comment type="function">
    <text evidence="1 12">Catalyzes the condensation of (S)-aspartate-beta-semialdehyde [(S)-ASA] and pyruvate to 4-hydroxy-tetrahydrodipicolinate (HTPA).</text>
</comment>
<dbReference type="Gene3D" id="3.20.20.70">
    <property type="entry name" value="Aldolase class I"/>
    <property type="match status" value="1"/>
</dbReference>
<evidence type="ECO:0000256" key="10">
    <source>
        <dbReference type="ARBA" id="ARBA00023270"/>
    </source>
</evidence>
<dbReference type="HAMAP" id="MF_00418">
    <property type="entry name" value="DapA"/>
    <property type="match status" value="1"/>
</dbReference>
<organism evidence="16 17">
    <name type="scientific">Corynebacterium canis</name>
    <dbReference type="NCBI Taxonomy" id="679663"/>
    <lineage>
        <taxon>Bacteria</taxon>
        <taxon>Bacillati</taxon>
        <taxon>Actinomycetota</taxon>
        <taxon>Actinomycetes</taxon>
        <taxon>Mycobacteriales</taxon>
        <taxon>Corynebacteriaceae</taxon>
        <taxon>Corynebacterium</taxon>
    </lineage>
</organism>
<evidence type="ECO:0000256" key="4">
    <source>
        <dbReference type="ARBA" id="ARBA00012086"/>
    </source>
</evidence>
<dbReference type="NCBIfam" id="TIGR00674">
    <property type="entry name" value="dapA"/>
    <property type="match status" value="1"/>
</dbReference>
<gene>
    <name evidence="12 16" type="primary">dapA</name>
    <name evidence="16" type="ORF">FRX94_03515</name>
</gene>
<evidence type="ECO:0000256" key="6">
    <source>
        <dbReference type="ARBA" id="ARBA00022605"/>
    </source>
</evidence>
<evidence type="ECO:0000256" key="7">
    <source>
        <dbReference type="ARBA" id="ARBA00022915"/>
    </source>
</evidence>
<keyword evidence="10 12" id="KW-0704">Schiff base</keyword>
<dbReference type="RefSeq" id="WP_146323739.1">
    <property type="nucleotide sequence ID" value="NZ_BAABLR010000015.1"/>
</dbReference>
<evidence type="ECO:0000256" key="8">
    <source>
        <dbReference type="ARBA" id="ARBA00023154"/>
    </source>
</evidence>
<dbReference type="PRINTS" id="PR00146">
    <property type="entry name" value="DHPICSNTHASE"/>
</dbReference>
<dbReference type="Proteomes" id="UP000320791">
    <property type="component" value="Unassembled WGS sequence"/>
</dbReference>
<dbReference type="SUPFAM" id="SSF51569">
    <property type="entry name" value="Aldolase"/>
    <property type="match status" value="1"/>
</dbReference>
<evidence type="ECO:0000256" key="2">
    <source>
        <dbReference type="ARBA" id="ARBA00005120"/>
    </source>
</evidence>
<comment type="pathway">
    <text evidence="2 12">Amino-acid biosynthesis; L-lysine biosynthesis via DAP pathway; (S)-tetrahydrodipicolinate from L-aspartate: step 3/4.</text>
</comment>
<keyword evidence="17" id="KW-1185">Reference proteome</keyword>
<evidence type="ECO:0000313" key="17">
    <source>
        <dbReference type="Proteomes" id="UP000320791"/>
    </source>
</evidence>
<dbReference type="GO" id="GO:0019877">
    <property type="term" value="P:diaminopimelate biosynthetic process"/>
    <property type="evidence" value="ECO:0007669"/>
    <property type="project" value="UniProtKB-UniRule"/>
</dbReference>
<comment type="similarity">
    <text evidence="3 12 13">Belongs to the DapA family.</text>
</comment>
<dbReference type="SMART" id="SM01130">
    <property type="entry name" value="DHDPS"/>
    <property type="match status" value="1"/>
</dbReference>
<dbReference type="PIRSF" id="PIRSF001365">
    <property type="entry name" value="DHDPS"/>
    <property type="match status" value="1"/>
</dbReference>
<evidence type="ECO:0000256" key="13">
    <source>
        <dbReference type="PIRNR" id="PIRNR001365"/>
    </source>
</evidence>
<evidence type="ECO:0000256" key="5">
    <source>
        <dbReference type="ARBA" id="ARBA00022490"/>
    </source>
</evidence>
<reference evidence="16 17" key="1">
    <citation type="submission" date="2019-08" db="EMBL/GenBank/DDBJ databases">
        <authorList>
            <person name="Lei W."/>
        </authorList>
    </citation>
    <scope>NUCLEOTIDE SEQUENCE [LARGE SCALE GENOMIC DNA]</scope>
    <source>
        <strain evidence="16 17">CCUG 58627</strain>
    </source>
</reference>
<dbReference type="CDD" id="cd00950">
    <property type="entry name" value="DHDPS"/>
    <property type="match status" value="1"/>
</dbReference>
<dbReference type="GO" id="GO:0009089">
    <property type="term" value="P:lysine biosynthetic process via diaminopimelate"/>
    <property type="evidence" value="ECO:0007669"/>
    <property type="project" value="UniProtKB-UniRule"/>
</dbReference>
<dbReference type="Pfam" id="PF00701">
    <property type="entry name" value="DHDPS"/>
    <property type="match status" value="1"/>
</dbReference>
<keyword evidence="7 12" id="KW-0220">Diaminopimelate biosynthesis</keyword>
<dbReference type="EC" id="4.3.3.7" evidence="4 12"/>
<dbReference type="InterPro" id="IPR020625">
    <property type="entry name" value="Schiff_base-form_aldolases_AS"/>
</dbReference>
<dbReference type="GO" id="GO:0005829">
    <property type="term" value="C:cytosol"/>
    <property type="evidence" value="ECO:0007669"/>
    <property type="project" value="TreeGrafter"/>
</dbReference>
<dbReference type="GO" id="GO:0008840">
    <property type="term" value="F:4-hydroxy-tetrahydrodipicolinate synthase activity"/>
    <property type="evidence" value="ECO:0007669"/>
    <property type="project" value="UniProtKB-UniRule"/>
</dbReference>
<keyword evidence="9 12" id="KW-0456">Lyase</keyword>
<feature type="binding site" evidence="12 15">
    <location>
        <position position="57"/>
    </location>
    <ligand>
        <name>pyruvate</name>
        <dbReference type="ChEBI" id="CHEBI:15361"/>
    </ligand>
</feature>
<dbReference type="InterPro" id="IPR002220">
    <property type="entry name" value="DapA-like"/>
</dbReference>
<evidence type="ECO:0000256" key="12">
    <source>
        <dbReference type="HAMAP-Rule" id="MF_00418"/>
    </source>
</evidence>
<feature type="active site" description="Proton donor/acceptor" evidence="12 14">
    <location>
        <position position="145"/>
    </location>
</feature>